<evidence type="ECO:0000259" key="10">
    <source>
        <dbReference type="PROSITE" id="PS50126"/>
    </source>
</evidence>
<dbReference type="GO" id="GO:0003723">
    <property type="term" value="F:RNA binding"/>
    <property type="evidence" value="ECO:0007669"/>
    <property type="project" value="UniProtKB-UniRule"/>
</dbReference>
<evidence type="ECO:0000256" key="3">
    <source>
        <dbReference type="ARBA" id="ARBA00022490"/>
    </source>
</evidence>
<dbReference type="Pfam" id="PF00013">
    <property type="entry name" value="KH_1"/>
    <property type="match status" value="1"/>
</dbReference>
<feature type="domain" description="S1 motif" evidence="10">
    <location>
        <begin position="638"/>
        <end position="706"/>
    </location>
</feature>
<dbReference type="HAMAP" id="MF_01595">
    <property type="entry name" value="PNPase"/>
    <property type="match status" value="1"/>
</dbReference>
<dbReference type="InterPro" id="IPR036345">
    <property type="entry name" value="ExoRNase_PH_dom2_sf"/>
</dbReference>
<comment type="cofactor">
    <cofactor evidence="9">
        <name>Mg(2+)</name>
        <dbReference type="ChEBI" id="CHEBI:18420"/>
    </cofactor>
</comment>
<dbReference type="FunFam" id="3.30.230.70:FF:000002">
    <property type="entry name" value="Polyribonucleotide nucleotidyltransferase"/>
    <property type="match status" value="1"/>
</dbReference>
<dbReference type="Gene3D" id="2.40.50.140">
    <property type="entry name" value="Nucleic acid-binding proteins"/>
    <property type="match status" value="1"/>
</dbReference>
<keyword evidence="6 9" id="KW-0479">Metal-binding</keyword>
<dbReference type="PANTHER" id="PTHR11252:SF0">
    <property type="entry name" value="POLYRIBONUCLEOTIDE NUCLEOTIDYLTRANSFERASE 1, MITOCHONDRIAL"/>
    <property type="match status" value="1"/>
</dbReference>
<dbReference type="Pfam" id="PF03725">
    <property type="entry name" value="RNase_PH_C"/>
    <property type="match status" value="2"/>
</dbReference>
<dbReference type="FunFam" id="2.40.50.140:FF:000023">
    <property type="entry name" value="Polyribonucleotide nucleotidyltransferase"/>
    <property type="match status" value="1"/>
</dbReference>
<proteinExistence type="inferred from homology"/>
<dbReference type="InterPro" id="IPR015848">
    <property type="entry name" value="PNPase_PH_RNA-bd_bac/org-type"/>
</dbReference>
<dbReference type="AlphaFoldDB" id="A0A135YNI6"/>
<dbReference type="PATRIC" id="fig|1261.3.peg.1545"/>
<dbReference type="GO" id="GO:0000175">
    <property type="term" value="F:3'-5'-RNA exonuclease activity"/>
    <property type="evidence" value="ECO:0007669"/>
    <property type="project" value="TreeGrafter"/>
</dbReference>
<dbReference type="eggNOG" id="COG1185">
    <property type="taxonomic scope" value="Bacteria"/>
</dbReference>
<dbReference type="FunFam" id="3.30.1370.10:FF:000001">
    <property type="entry name" value="Polyribonucleotide nucleotidyltransferase"/>
    <property type="match status" value="1"/>
</dbReference>
<dbReference type="GO" id="GO:0005829">
    <property type="term" value="C:cytosol"/>
    <property type="evidence" value="ECO:0007669"/>
    <property type="project" value="TreeGrafter"/>
</dbReference>
<dbReference type="InterPro" id="IPR003029">
    <property type="entry name" value="S1_domain"/>
</dbReference>
<feature type="binding site" evidence="9">
    <location>
        <position position="508"/>
    </location>
    <ligand>
        <name>Mg(2+)</name>
        <dbReference type="ChEBI" id="CHEBI:18420"/>
    </ligand>
</feature>
<evidence type="ECO:0000256" key="8">
    <source>
        <dbReference type="ARBA" id="ARBA00022884"/>
    </source>
</evidence>
<dbReference type="Pfam" id="PF01138">
    <property type="entry name" value="RNase_PH"/>
    <property type="match status" value="2"/>
</dbReference>
<dbReference type="CDD" id="cd04472">
    <property type="entry name" value="S1_PNPase"/>
    <property type="match status" value="1"/>
</dbReference>
<dbReference type="GO" id="GO:0004654">
    <property type="term" value="F:polyribonucleotide nucleotidyltransferase activity"/>
    <property type="evidence" value="ECO:0007669"/>
    <property type="project" value="UniProtKB-UniRule"/>
</dbReference>
<dbReference type="SUPFAM" id="SSF46915">
    <property type="entry name" value="Polynucleotide phosphorylase/guanosine pentaphosphate synthase (PNPase/GPSI), domain 3"/>
    <property type="match status" value="1"/>
</dbReference>
<dbReference type="CDD" id="cd11363">
    <property type="entry name" value="RNase_PH_PNPase_1"/>
    <property type="match status" value="1"/>
</dbReference>
<evidence type="ECO:0000313" key="12">
    <source>
        <dbReference type="Proteomes" id="UP000070326"/>
    </source>
</evidence>
<evidence type="ECO:0000256" key="9">
    <source>
        <dbReference type="HAMAP-Rule" id="MF_01595"/>
    </source>
</evidence>
<comment type="catalytic activity">
    <reaction evidence="9">
        <text>RNA(n+1) + phosphate = RNA(n) + a ribonucleoside 5'-diphosphate</text>
        <dbReference type="Rhea" id="RHEA:22096"/>
        <dbReference type="Rhea" id="RHEA-COMP:14527"/>
        <dbReference type="Rhea" id="RHEA-COMP:17342"/>
        <dbReference type="ChEBI" id="CHEBI:43474"/>
        <dbReference type="ChEBI" id="CHEBI:57930"/>
        <dbReference type="ChEBI" id="CHEBI:140395"/>
        <dbReference type="EC" id="2.7.7.8"/>
    </reaction>
</comment>
<dbReference type="InterPro" id="IPR036612">
    <property type="entry name" value="KH_dom_type_1_sf"/>
</dbReference>
<dbReference type="FunFam" id="3.30.230.70:FF:000001">
    <property type="entry name" value="Polyribonucleotide nucleotidyltransferase"/>
    <property type="match status" value="1"/>
</dbReference>
<protein>
    <recommendedName>
        <fullName evidence="9">Polyribonucleotide nucleotidyltransferase</fullName>
        <ecNumber evidence="9">2.7.7.8</ecNumber>
    </recommendedName>
    <alternativeName>
        <fullName evidence="9">Polynucleotide phosphorylase</fullName>
        <shortName evidence="9">PNPase</shortName>
    </alternativeName>
</protein>
<comment type="caution">
    <text evidence="11">The sequence shown here is derived from an EMBL/GenBank/DDBJ whole genome shotgun (WGS) entry which is preliminary data.</text>
</comment>
<dbReference type="InterPro" id="IPR036456">
    <property type="entry name" value="PNPase_PH_RNA-bd_sf"/>
</dbReference>
<keyword evidence="5 9" id="KW-0548">Nucleotidyltransferase</keyword>
<dbReference type="InterPro" id="IPR012340">
    <property type="entry name" value="NA-bd_OB-fold"/>
</dbReference>
<dbReference type="Pfam" id="PF03726">
    <property type="entry name" value="PNPase"/>
    <property type="match status" value="1"/>
</dbReference>
<dbReference type="PANTHER" id="PTHR11252">
    <property type="entry name" value="POLYRIBONUCLEOTIDE NUCLEOTIDYLTRANSFERASE"/>
    <property type="match status" value="1"/>
</dbReference>
<dbReference type="InterPro" id="IPR004087">
    <property type="entry name" value="KH_dom"/>
</dbReference>
<evidence type="ECO:0000256" key="1">
    <source>
        <dbReference type="ARBA" id="ARBA00004496"/>
    </source>
</evidence>
<dbReference type="InterPro" id="IPR012162">
    <property type="entry name" value="PNPase"/>
</dbReference>
<dbReference type="CDD" id="cd02393">
    <property type="entry name" value="KH-I_PNPase"/>
    <property type="match status" value="1"/>
</dbReference>
<dbReference type="NCBIfam" id="NF008805">
    <property type="entry name" value="PRK11824.1"/>
    <property type="match status" value="1"/>
</dbReference>
<dbReference type="PROSITE" id="PS50126">
    <property type="entry name" value="S1"/>
    <property type="match status" value="1"/>
</dbReference>
<reference evidence="11 12" key="1">
    <citation type="submission" date="2016-02" db="EMBL/GenBank/DDBJ databases">
        <authorList>
            <person name="Wen L."/>
            <person name="He K."/>
            <person name="Yang H."/>
        </authorList>
    </citation>
    <scope>NUCLEOTIDE SEQUENCE [LARGE SCALE GENOMIC DNA]</scope>
    <source>
        <strain evidence="11 12">MJR8628A</strain>
    </source>
</reference>
<evidence type="ECO:0000256" key="7">
    <source>
        <dbReference type="ARBA" id="ARBA00022842"/>
    </source>
</evidence>
<evidence type="ECO:0000256" key="5">
    <source>
        <dbReference type="ARBA" id="ARBA00022695"/>
    </source>
</evidence>
<feature type="binding site" evidence="9">
    <location>
        <position position="502"/>
    </location>
    <ligand>
        <name>Mg(2+)</name>
        <dbReference type="ChEBI" id="CHEBI:18420"/>
    </ligand>
</feature>
<dbReference type="EC" id="2.7.7.8" evidence="9"/>
<dbReference type="Gene3D" id="3.30.230.70">
    <property type="entry name" value="GHMP Kinase, N-terminal domain"/>
    <property type="match status" value="2"/>
</dbReference>
<dbReference type="SUPFAM" id="SSF50249">
    <property type="entry name" value="Nucleic acid-binding proteins"/>
    <property type="match status" value="1"/>
</dbReference>
<comment type="similarity">
    <text evidence="2 9">Belongs to the polyribonucleotide nucleotidyltransferase family.</text>
</comment>
<name>A0A135YNI6_9FIRM</name>
<dbReference type="InterPro" id="IPR020568">
    <property type="entry name" value="Ribosomal_Su5_D2-typ_SF"/>
</dbReference>
<keyword evidence="3 9" id="KW-0963">Cytoplasm</keyword>
<dbReference type="Proteomes" id="UP000070326">
    <property type="component" value="Unassembled WGS sequence"/>
</dbReference>
<dbReference type="STRING" id="1261.HMPREF3195_01663"/>
<dbReference type="CDD" id="cd11364">
    <property type="entry name" value="RNase_PH_PNPase_2"/>
    <property type="match status" value="1"/>
</dbReference>
<evidence type="ECO:0000256" key="2">
    <source>
        <dbReference type="ARBA" id="ARBA00007404"/>
    </source>
</evidence>
<dbReference type="NCBIfam" id="TIGR03591">
    <property type="entry name" value="polynuc_phos"/>
    <property type="match status" value="1"/>
</dbReference>
<evidence type="ECO:0000256" key="6">
    <source>
        <dbReference type="ARBA" id="ARBA00022723"/>
    </source>
</evidence>
<accession>A0A135YNI6</accession>
<evidence type="ECO:0000313" key="11">
    <source>
        <dbReference type="EMBL" id="KXI10921.1"/>
    </source>
</evidence>
<dbReference type="InterPro" id="IPR027408">
    <property type="entry name" value="PNPase/RNase_PH_dom_sf"/>
</dbReference>
<dbReference type="InterPro" id="IPR004088">
    <property type="entry name" value="KH_dom_type_1"/>
</dbReference>
<dbReference type="GO" id="GO:0000287">
    <property type="term" value="F:magnesium ion binding"/>
    <property type="evidence" value="ECO:0007669"/>
    <property type="project" value="UniProtKB-UniRule"/>
</dbReference>
<dbReference type="SUPFAM" id="SSF54791">
    <property type="entry name" value="Eukaryotic type KH-domain (KH-domain type I)"/>
    <property type="match status" value="1"/>
</dbReference>
<evidence type="ECO:0000256" key="4">
    <source>
        <dbReference type="ARBA" id="ARBA00022679"/>
    </source>
</evidence>
<keyword evidence="8 9" id="KW-0694">RNA-binding</keyword>
<dbReference type="InterPro" id="IPR015847">
    <property type="entry name" value="ExoRNase_PH_dom2"/>
</dbReference>
<dbReference type="SMART" id="SM00316">
    <property type="entry name" value="S1"/>
    <property type="match status" value="1"/>
</dbReference>
<dbReference type="SUPFAM" id="SSF55666">
    <property type="entry name" value="Ribonuclease PH domain 2-like"/>
    <property type="match status" value="2"/>
</dbReference>
<comment type="function">
    <text evidence="9">Involved in mRNA degradation. Catalyzes the phosphorolysis of single-stranded polyribonucleotides processively in the 3'- to 5'-direction.</text>
</comment>
<dbReference type="PIRSF" id="PIRSF005499">
    <property type="entry name" value="PNPase"/>
    <property type="match status" value="1"/>
</dbReference>
<keyword evidence="4 9" id="KW-0808">Transferase</keyword>
<dbReference type="EMBL" id="LSQZ01000085">
    <property type="protein sequence ID" value="KXI10921.1"/>
    <property type="molecule type" value="Genomic_DNA"/>
</dbReference>
<dbReference type="GO" id="GO:0006396">
    <property type="term" value="P:RNA processing"/>
    <property type="evidence" value="ECO:0007669"/>
    <property type="project" value="InterPro"/>
</dbReference>
<organism evidence="11 12">
    <name type="scientific">Peptostreptococcus anaerobius</name>
    <dbReference type="NCBI Taxonomy" id="1261"/>
    <lineage>
        <taxon>Bacteria</taxon>
        <taxon>Bacillati</taxon>
        <taxon>Bacillota</taxon>
        <taxon>Clostridia</taxon>
        <taxon>Peptostreptococcales</taxon>
        <taxon>Peptostreptococcaceae</taxon>
        <taxon>Peptostreptococcus</taxon>
    </lineage>
</organism>
<gene>
    <name evidence="9" type="primary">pnp</name>
    <name evidence="11" type="ORF">HMPREF3195_01663</name>
</gene>
<dbReference type="GO" id="GO:0006402">
    <property type="term" value="P:mRNA catabolic process"/>
    <property type="evidence" value="ECO:0007669"/>
    <property type="project" value="UniProtKB-UniRule"/>
</dbReference>
<sequence length="710" mass="78369">MVNQEIQRKFKEETMFEHRIFETELAGRKLSVEVGKICEMTNGNCIMRYGDTMLMVNATKSAEPRDGIDFFPLSVDFEEKLYSVGKIPGGFLKREGKASEKAVLTSRLIDRPIRPLFPEGFRNDVQVVATVLSVDQDCTPDIVAMIGSSIALSISDIPFNGPTGSVLIGLVDGEFVVNPTQEQREVSTLHLVVSGTKDAIMMVEAGAEEIDDEIVLNAILFAHEEIKKIVAFIEEIVAAVGKEKCEIKLHLPDEDLRSKVDAFAREKMRAAVKTVEKMERTEKMDAVSAETLEYFEKELEEFEEVAGDIEEVLHDIIKDEVRSLIVDENVRPDNRALDEIRPIWCETGLIPRTHGSAIFTRGQTQVLNVTTLGALGDGQKLDGLDEEDNKRYMHHYNFPAYSVGETRPSRGPGRREIGHGALAERALVPVIPSQDDFPYAIRLVSEVLSSNGSTSQASVCASTLSLLDAGVPIKDMVAGIAMGLIKHHDKVAVLSDIQGMEDHLGDMDFKVAGTEHGVTAIQMDIKIAGIDEQVLRQALKQAKAGRMHILGEMKKVITEPKPELSPYAPKIVKMQINPDKIRDVIGPGGKMINKIIDETGIKIDIEQTGEVFVVGVEQEMINKAISMIEDIVAEAEPGKIYKGTVTRIESFGAFIEILPGKQGLLHISQISNKRVEKVEDVLSIGDVVDVLVTEIDNKDRINLSIKAIKK</sequence>
<dbReference type="PROSITE" id="PS50084">
    <property type="entry name" value="KH_TYPE_1"/>
    <property type="match status" value="1"/>
</dbReference>
<dbReference type="InterPro" id="IPR001247">
    <property type="entry name" value="ExoRNase_PH_dom1"/>
</dbReference>
<dbReference type="SMART" id="SM00322">
    <property type="entry name" value="KH"/>
    <property type="match status" value="1"/>
</dbReference>
<dbReference type="SUPFAM" id="SSF54211">
    <property type="entry name" value="Ribosomal protein S5 domain 2-like"/>
    <property type="match status" value="2"/>
</dbReference>
<comment type="subcellular location">
    <subcellularLocation>
        <location evidence="1 9">Cytoplasm</location>
    </subcellularLocation>
</comment>
<dbReference type="Gene3D" id="3.30.1370.10">
    <property type="entry name" value="K Homology domain, type 1"/>
    <property type="match status" value="1"/>
</dbReference>
<keyword evidence="7 9" id="KW-0460">Magnesium</keyword>
<dbReference type="Pfam" id="PF00575">
    <property type="entry name" value="S1"/>
    <property type="match status" value="1"/>
</dbReference>